<evidence type="ECO:0000259" key="11">
    <source>
        <dbReference type="PROSITE" id="PS50928"/>
    </source>
</evidence>
<dbReference type="InterPro" id="IPR000515">
    <property type="entry name" value="MetI-like"/>
</dbReference>
<gene>
    <name evidence="12" type="ORF">NGB36_26680</name>
</gene>
<evidence type="ECO:0000256" key="6">
    <source>
        <dbReference type="ARBA" id="ARBA00022692"/>
    </source>
</evidence>
<dbReference type="Pfam" id="PF16296">
    <property type="entry name" value="TM_PBP2_N"/>
    <property type="match status" value="1"/>
</dbReference>
<dbReference type="InterPro" id="IPR032550">
    <property type="entry name" value="TM_PBP2_N"/>
</dbReference>
<feature type="domain" description="ABC transmembrane type-1" evidence="11">
    <location>
        <begin position="273"/>
        <end position="491"/>
    </location>
</feature>
<evidence type="ECO:0000256" key="4">
    <source>
        <dbReference type="ARBA" id="ARBA00022475"/>
    </source>
</evidence>
<dbReference type="InterPro" id="IPR035277">
    <property type="entry name" value="MalF_N"/>
</dbReference>
<feature type="transmembrane region" description="Helical" evidence="9">
    <location>
        <begin position="308"/>
        <end position="328"/>
    </location>
</feature>
<dbReference type="PANTHER" id="PTHR47314">
    <property type="entry name" value="MALTOSE/MALTODEXTRIN TRANSPORT SYSTEM PERMEASE PROTEIN MALF"/>
    <property type="match status" value="1"/>
</dbReference>
<keyword evidence="7 9" id="KW-1133">Transmembrane helix</keyword>
<dbReference type="PANTHER" id="PTHR47314:SF1">
    <property type="entry name" value="MALTOSE_MALTODEXTRIN TRANSPORT SYSTEM PERMEASE PROTEIN MALF"/>
    <property type="match status" value="1"/>
</dbReference>
<dbReference type="CDD" id="cd06261">
    <property type="entry name" value="TM_PBP2"/>
    <property type="match status" value="1"/>
</dbReference>
<proteinExistence type="inferred from homology"/>
<feature type="transmembrane region" description="Helical" evidence="9">
    <location>
        <begin position="272"/>
        <end position="296"/>
    </location>
</feature>
<dbReference type="RefSeq" id="WP_255923107.1">
    <property type="nucleotide sequence ID" value="NZ_JANFNG010000029.1"/>
</dbReference>
<evidence type="ECO:0000256" key="5">
    <source>
        <dbReference type="ARBA" id="ARBA00022597"/>
    </source>
</evidence>
<keyword evidence="6 9" id="KW-0812">Transmembrane</keyword>
<keyword evidence="8 9" id="KW-0472">Membrane</keyword>
<comment type="similarity">
    <text evidence="2 10">Belongs to the binding-protein-dependent transport system permease family. MalFG subfamily.</text>
</comment>
<keyword evidence="5 10" id="KW-0762">Sugar transport</keyword>
<protein>
    <recommendedName>
        <fullName evidence="10">Maltose/maltodextrin transport system permease protein</fullName>
    </recommendedName>
</protein>
<feature type="transmembrane region" description="Helical" evidence="9">
    <location>
        <begin position="401"/>
        <end position="424"/>
    </location>
</feature>
<dbReference type="InterPro" id="IPR035906">
    <property type="entry name" value="MetI-like_sf"/>
</dbReference>
<dbReference type="EMBL" id="JANFNG010000029">
    <property type="protein sequence ID" value="MCQ4084068.1"/>
    <property type="molecule type" value="Genomic_DNA"/>
</dbReference>
<feature type="transmembrane region" description="Helical" evidence="9">
    <location>
        <begin position="360"/>
        <end position="380"/>
    </location>
</feature>
<dbReference type="PROSITE" id="PS50928">
    <property type="entry name" value="ABC_TM1"/>
    <property type="match status" value="1"/>
</dbReference>
<feature type="transmembrane region" description="Helical" evidence="9">
    <location>
        <begin position="51"/>
        <end position="70"/>
    </location>
</feature>
<evidence type="ECO:0000313" key="13">
    <source>
        <dbReference type="Proteomes" id="UP001057702"/>
    </source>
</evidence>
<evidence type="ECO:0000256" key="8">
    <source>
        <dbReference type="ARBA" id="ARBA00023136"/>
    </source>
</evidence>
<dbReference type="Pfam" id="PF00528">
    <property type="entry name" value="BPD_transp_1"/>
    <property type="match status" value="1"/>
</dbReference>
<dbReference type="Proteomes" id="UP001057702">
    <property type="component" value="Unassembled WGS sequence"/>
</dbReference>
<keyword evidence="13" id="KW-1185">Reference proteome</keyword>
<dbReference type="Gene3D" id="1.10.3720.10">
    <property type="entry name" value="MetI-like"/>
    <property type="match status" value="1"/>
</dbReference>
<name>A0ABT1Q3V2_9ACTN</name>
<evidence type="ECO:0000256" key="1">
    <source>
        <dbReference type="ARBA" id="ARBA00004651"/>
    </source>
</evidence>
<evidence type="ECO:0000256" key="2">
    <source>
        <dbReference type="ARBA" id="ARBA00009047"/>
    </source>
</evidence>
<feature type="transmembrane region" description="Helical" evidence="9">
    <location>
        <begin position="26"/>
        <end position="44"/>
    </location>
</feature>
<keyword evidence="4 10" id="KW-1003">Cell membrane</keyword>
<evidence type="ECO:0000256" key="10">
    <source>
        <dbReference type="RuleBase" id="RU367050"/>
    </source>
</evidence>
<evidence type="ECO:0000256" key="9">
    <source>
        <dbReference type="RuleBase" id="RU363032"/>
    </source>
</evidence>
<dbReference type="Gene3D" id="1.20.58.370">
    <property type="entry name" value="MalF N-terminal region-like"/>
    <property type="match status" value="1"/>
</dbReference>
<reference evidence="12" key="1">
    <citation type="submission" date="2022-06" db="EMBL/GenBank/DDBJ databases">
        <title>Draft genome sequence of Streptomyces sp. RB6PN25 isolated from peat swamp forest in Thailand.</title>
        <authorList>
            <person name="Duangmal K."/>
            <person name="Klaysubun C."/>
        </authorList>
    </citation>
    <scope>NUCLEOTIDE SEQUENCE</scope>
    <source>
        <strain evidence="12">RB6PN25</strain>
    </source>
</reference>
<keyword evidence="3 9" id="KW-0813">Transport</keyword>
<dbReference type="SUPFAM" id="SSF161098">
    <property type="entry name" value="MetI-like"/>
    <property type="match status" value="1"/>
</dbReference>
<feature type="transmembrane region" description="Helical" evidence="9">
    <location>
        <begin position="470"/>
        <end position="492"/>
    </location>
</feature>
<comment type="function">
    <text evidence="10">Part of the ABC transporter complex MalEFGK involved in maltose/maltodextrin import. Probably responsible for the translocation of the substrate across the membrane.</text>
</comment>
<evidence type="ECO:0000313" key="12">
    <source>
        <dbReference type="EMBL" id="MCQ4084068.1"/>
    </source>
</evidence>
<sequence>MRVVFIGAVVALTIFAVPRLVSQHAWIALGVAVAVTATLIYVYLSPKRIAARYLIPGTLLLLAFQVYPVAYTIGTAFTNYGDGHRMSQTQAVSELEADSVVERPGAPRYELSVATKDSVSTGPIVFFLTDPQGRVERGDSHGLTAVPDAQVTKDPDTGKVVRAPGWTILNGIQVNARAAQLSTFAVPVEGGFIKSVGLSEAFIGERTLRYDVATQIMTDTRTGVAYRPKAGTFVAADGSGRVLPIGWKTDVGLRNFAAVVTDPSIRGPFLRVLAWTVAFASLSVLTTFALGLGLALALDHPRLRGQRIYRSLLLLPYALPAFISLLVWQSMYNKDFGLLNRLLQTDIDWLGGIWTARGSILLTNLWLGFPYMFLVCTGLLQSVPSELKEAARVDGASSLRVFRSVTMPLLLVGIAPLLIASFAYNFNSYNTIKLLTDGGPFPPGNSTAGNTDILISYTFRLAFGGQGAQYGLAAAISLFIFMLVGLISFAGFRRTRALEEVYAA</sequence>
<comment type="subcellular location">
    <subcellularLocation>
        <location evidence="1 9">Cell membrane</location>
        <topology evidence="1 9">Multi-pass membrane protein</topology>
    </subcellularLocation>
</comment>
<dbReference type="SUPFAM" id="SSF160964">
    <property type="entry name" value="MalF N-terminal region-like"/>
    <property type="match status" value="1"/>
</dbReference>
<comment type="caution">
    <text evidence="12">The sequence shown here is derived from an EMBL/GenBank/DDBJ whole genome shotgun (WGS) entry which is preliminary data.</text>
</comment>
<evidence type="ECO:0000256" key="7">
    <source>
        <dbReference type="ARBA" id="ARBA00022989"/>
    </source>
</evidence>
<organism evidence="12 13">
    <name type="scientific">Streptomyces humicola</name>
    <dbReference type="NCBI Taxonomy" id="2953240"/>
    <lineage>
        <taxon>Bacteria</taxon>
        <taxon>Bacillati</taxon>
        <taxon>Actinomycetota</taxon>
        <taxon>Actinomycetes</taxon>
        <taxon>Kitasatosporales</taxon>
        <taxon>Streptomycetaceae</taxon>
        <taxon>Streptomyces</taxon>
    </lineage>
</organism>
<accession>A0ABT1Q3V2</accession>
<evidence type="ECO:0000256" key="3">
    <source>
        <dbReference type="ARBA" id="ARBA00022448"/>
    </source>
</evidence>